<sequence length="208" mass="23040">KGQPFDGGREKLPEALQMLKEMAFVGLTERWDESVCLFHRMFGGAVNLAQLVDFHAGGYHQHLYDEKALGGFEDKVDEKIYRAAEARFEQLLEKYVGNGSVCSPLKPSRELAGTSSNLVQTSSRRVPCSCAAEGRECGISKAMNINCGDCPGRRLGFLKNVSFDASTLQCEVDPGRCMLEGRPLHELFTFKVARNRLGSLHVPRQTKA</sequence>
<gene>
    <name evidence="1" type="ORF">SPIL2461_LOCUS9145</name>
</gene>
<dbReference type="OrthoDB" id="406648at2759"/>
<organism evidence="1 2">
    <name type="scientific">Symbiodinium pilosum</name>
    <name type="common">Dinoflagellate</name>
    <dbReference type="NCBI Taxonomy" id="2952"/>
    <lineage>
        <taxon>Eukaryota</taxon>
        <taxon>Sar</taxon>
        <taxon>Alveolata</taxon>
        <taxon>Dinophyceae</taxon>
        <taxon>Suessiales</taxon>
        <taxon>Symbiodiniaceae</taxon>
        <taxon>Symbiodinium</taxon>
    </lineage>
</organism>
<dbReference type="AlphaFoldDB" id="A0A812Q5S7"/>
<dbReference type="Proteomes" id="UP000649617">
    <property type="component" value="Unassembled WGS sequence"/>
</dbReference>
<reference evidence="1" key="1">
    <citation type="submission" date="2021-02" db="EMBL/GenBank/DDBJ databases">
        <authorList>
            <person name="Dougan E. K."/>
            <person name="Rhodes N."/>
            <person name="Thang M."/>
            <person name="Chan C."/>
        </authorList>
    </citation>
    <scope>NUCLEOTIDE SEQUENCE</scope>
</reference>
<evidence type="ECO:0000313" key="1">
    <source>
        <dbReference type="EMBL" id="CAE7376272.1"/>
    </source>
</evidence>
<comment type="caution">
    <text evidence="1">The sequence shown here is derived from an EMBL/GenBank/DDBJ whole genome shotgun (WGS) entry which is preliminary data.</text>
</comment>
<keyword evidence="2" id="KW-1185">Reference proteome</keyword>
<dbReference type="InterPro" id="IPR027417">
    <property type="entry name" value="P-loop_NTPase"/>
</dbReference>
<feature type="non-terminal residue" evidence="1">
    <location>
        <position position="208"/>
    </location>
</feature>
<name>A0A812Q5S7_SYMPI</name>
<dbReference type="EMBL" id="CAJNIZ010015658">
    <property type="protein sequence ID" value="CAE7376272.1"/>
    <property type="molecule type" value="Genomic_DNA"/>
</dbReference>
<evidence type="ECO:0000313" key="2">
    <source>
        <dbReference type="Proteomes" id="UP000649617"/>
    </source>
</evidence>
<proteinExistence type="predicted"/>
<dbReference type="Gene3D" id="3.40.50.300">
    <property type="entry name" value="P-loop containing nucleotide triphosphate hydrolases"/>
    <property type="match status" value="1"/>
</dbReference>
<protein>
    <submittedName>
        <fullName evidence="1">Uncharacterized protein</fullName>
    </submittedName>
</protein>
<accession>A0A812Q5S7</accession>